<proteinExistence type="predicted"/>
<accession>A0ABW2YFF1</accession>
<evidence type="ECO:0000313" key="2">
    <source>
        <dbReference type="Proteomes" id="UP001597110"/>
    </source>
</evidence>
<dbReference type="RefSeq" id="WP_386825240.1">
    <property type="nucleotide sequence ID" value="NZ_JBHTIF010000003.1"/>
</dbReference>
<reference evidence="2" key="1">
    <citation type="journal article" date="2019" name="Int. J. Syst. Evol. Microbiol.">
        <title>The Global Catalogue of Microorganisms (GCM) 10K type strain sequencing project: providing services to taxonomists for standard genome sequencing and annotation.</title>
        <authorList>
            <consortium name="The Broad Institute Genomics Platform"/>
            <consortium name="The Broad Institute Genome Sequencing Center for Infectious Disease"/>
            <person name="Wu L."/>
            <person name="Ma J."/>
        </authorList>
    </citation>
    <scope>NUCLEOTIDE SEQUENCE [LARGE SCALE GENOMIC DNA]</scope>
    <source>
        <strain evidence="2">CCUG 55585</strain>
    </source>
</reference>
<sequence length="113" mass="13190">MPACHARYDVRFNDGTGVAVGGGPRYQAVVDMQEERLPDDWGDPGPLVSAQLHRWWSPFVRSIDYAPVGHRKRMRLWVDGTPRITRAHRRHLRWWLPDEDPPPDFDPEWITPP</sequence>
<name>A0ABW2YFF1_9GAMM</name>
<dbReference type="EMBL" id="JBHTIF010000003">
    <property type="protein sequence ID" value="MFD0726950.1"/>
    <property type="molecule type" value="Genomic_DNA"/>
</dbReference>
<protein>
    <submittedName>
        <fullName evidence="1">Uncharacterized protein</fullName>
    </submittedName>
</protein>
<comment type="caution">
    <text evidence="1">The sequence shown here is derived from an EMBL/GenBank/DDBJ whole genome shotgun (WGS) entry which is preliminary data.</text>
</comment>
<dbReference type="Proteomes" id="UP001597110">
    <property type="component" value="Unassembled WGS sequence"/>
</dbReference>
<keyword evidence="2" id="KW-1185">Reference proteome</keyword>
<gene>
    <name evidence="1" type="ORF">ACFQ0E_15235</name>
</gene>
<evidence type="ECO:0000313" key="1">
    <source>
        <dbReference type="EMBL" id="MFD0726950.1"/>
    </source>
</evidence>
<organism evidence="1 2">
    <name type="scientific">Lysobacter brunescens</name>
    <dbReference type="NCBI Taxonomy" id="262323"/>
    <lineage>
        <taxon>Bacteria</taxon>
        <taxon>Pseudomonadati</taxon>
        <taxon>Pseudomonadota</taxon>
        <taxon>Gammaproteobacteria</taxon>
        <taxon>Lysobacterales</taxon>
        <taxon>Lysobacteraceae</taxon>
        <taxon>Lysobacter</taxon>
    </lineage>
</organism>